<dbReference type="RefSeq" id="WP_340328899.1">
    <property type="nucleotide sequence ID" value="NZ_JAZHOF010000002.1"/>
</dbReference>
<dbReference type="AlphaFoldDB" id="A0AAW9RMW9"/>
<dbReference type="Pfam" id="PF00924">
    <property type="entry name" value="MS_channel_2nd"/>
    <property type="match status" value="1"/>
</dbReference>
<evidence type="ECO:0000259" key="9">
    <source>
        <dbReference type="Pfam" id="PF21082"/>
    </source>
</evidence>
<feature type="domain" description="Mechanosensitive ion channel MscS C-terminal" evidence="9">
    <location>
        <begin position="300"/>
        <end position="383"/>
    </location>
</feature>
<dbReference type="PANTHER" id="PTHR30347:SF1">
    <property type="entry name" value="MECHANOSENSITIVE CHANNEL MSCK"/>
    <property type="match status" value="1"/>
</dbReference>
<dbReference type="SUPFAM" id="SSF82689">
    <property type="entry name" value="Mechanosensitive channel protein MscS (YggB), C-terminal domain"/>
    <property type="match status" value="1"/>
</dbReference>
<evidence type="ECO:0000259" key="10">
    <source>
        <dbReference type="Pfam" id="PF21088"/>
    </source>
</evidence>
<dbReference type="InterPro" id="IPR049278">
    <property type="entry name" value="MS_channel_C"/>
</dbReference>
<reference evidence="11 12" key="1">
    <citation type="submission" date="2024-02" db="EMBL/GenBank/DDBJ databases">
        <title>Genome analysis and characterization of Microbaculum marinisediminis sp. nov., isolated from marine sediment.</title>
        <authorList>
            <person name="Du Z.-J."/>
            <person name="Ye Y.-Q."/>
            <person name="Zhang Z.-R."/>
            <person name="Yuan S.-M."/>
            <person name="Zhang X.-Y."/>
        </authorList>
    </citation>
    <scope>NUCLEOTIDE SEQUENCE [LARGE SCALE GENOMIC DNA]</scope>
    <source>
        <strain evidence="11 12">SDUM1044001</strain>
    </source>
</reference>
<dbReference type="EMBL" id="JAZHOF010000002">
    <property type="protein sequence ID" value="MEJ8571156.1"/>
    <property type="molecule type" value="Genomic_DNA"/>
</dbReference>
<comment type="caution">
    <text evidence="11">The sequence shown here is derived from an EMBL/GenBank/DDBJ whole genome shotgun (WGS) entry which is preliminary data.</text>
</comment>
<feature type="transmembrane region" description="Helical" evidence="7">
    <location>
        <begin position="34"/>
        <end position="56"/>
    </location>
</feature>
<feature type="domain" description="Mechanosensitive ion channel MscS" evidence="8">
    <location>
        <begin position="226"/>
        <end position="291"/>
    </location>
</feature>
<sequence length="418" mass="46150">MLIALALGAAYLGERIFEPRIEARVRQIRDRRDLVRFLAILMRRLTWIFFPILLWAEFLVMRALTWPSRSYLIGIAATLATSWIVIVIVGRTIRNRFLARIATAFGIFLATIVILGLYDETTATLGSIGISIGALRLTLLTLIKAALLLGLFLWIARIASGSAERWIRTNEDLTPSLQVLLSKLVRIALVTIALLAVLTSIGIDLTALTVFSGAVGVGIGFGLQKVVSNFVSGIIILMDKSIKPGDVISLGETFGWIRLLKGRYVSVVTRDGREYLIPNDDFITGQVVNWSFTDRLIRLDVPFGVSYASDPHQVRRITVEACAAVDRVAGEPAPVCHLTAFGESSLDFLLRFWIADPEKGLTNIRGAVMLALWDAFKANGIDIPFPHRQLLVDGPVPVEIREARKKPAPRSRGRPDGD</sequence>
<dbReference type="SUPFAM" id="SSF50182">
    <property type="entry name" value="Sm-like ribonucleoproteins"/>
    <property type="match status" value="1"/>
</dbReference>
<organism evidence="11 12">
    <name type="scientific">Microbaculum marinum</name>
    <dbReference type="NCBI Taxonomy" id="1764581"/>
    <lineage>
        <taxon>Bacteria</taxon>
        <taxon>Pseudomonadati</taxon>
        <taxon>Pseudomonadota</taxon>
        <taxon>Alphaproteobacteria</taxon>
        <taxon>Hyphomicrobiales</taxon>
        <taxon>Tepidamorphaceae</taxon>
        <taxon>Microbaculum</taxon>
    </lineage>
</organism>
<accession>A0AAW9RMW9</accession>
<protein>
    <submittedName>
        <fullName evidence="11">Mechanosensitive ion channel domain-containing protein</fullName>
    </submittedName>
</protein>
<dbReference type="InterPro" id="IPR006685">
    <property type="entry name" value="MscS_channel_2nd"/>
</dbReference>
<keyword evidence="12" id="KW-1185">Reference proteome</keyword>
<evidence type="ECO:0000256" key="4">
    <source>
        <dbReference type="ARBA" id="ARBA00022692"/>
    </source>
</evidence>
<dbReference type="Proteomes" id="UP001378188">
    <property type="component" value="Unassembled WGS sequence"/>
</dbReference>
<keyword evidence="4 7" id="KW-0812">Transmembrane</keyword>
<dbReference type="Pfam" id="PF21082">
    <property type="entry name" value="MS_channel_3rd"/>
    <property type="match status" value="1"/>
</dbReference>
<dbReference type="Gene3D" id="3.30.70.100">
    <property type="match status" value="1"/>
</dbReference>
<evidence type="ECO:0000256" key="6">
    <source>
        <dbReference type="ARBA" id="ARBA00023136"/>
    </source>
</evidence>
<dbReference type="Gene3D" id="2.30.30.60">
    <property type="match status" value="1"/>
</dbReference>
<feature type="transmembrane region" description="Helical" evidence="7">
    <location>
        <begin position="130"/>
        <end position="156"/>
    </location>
</feature>
<feature type="transmembrane region" description="Helical" evidence="7">
    <location>
        <begin position="184"/>
        <end position="203"/>
    </location>
</feature>
<dbReference type="InterPro" id="IPR010920">
    <property type="entry name" value="LSM_dom_sf"/>
</dbReference>
<keyword evidence="6 7" id="KW-0472">Membrane</keyword>
<evidence type="ECO:0000256" key="7">
    <source>
        <dbReference type="SAM" id="Phobius"/>
    </source>
</evidence>
<dbReference type="Pfam" id="PF21088">
    <property type="entry name" value="MS_channel_1st"/>
    <property type="match status" value="1"/>
</dbReference>
<comment type="subcellular location">
    <subcellularLocation>
        <location evidence="1">Cell membrane</location>
        <topology evidence="1">Multi-pass membrane protein</topology>
    </subcellularLocation>
</comment>
<keyword evidence="5 7" id="KW-1133">Transmembrane helix</keyword>
<evidence type="ECO:0000256" key="1">
    <source>
        <dbReference type="ARBA" id="ARBA00004651"/>
    </source>
</evidence>
<name>A0AAW9RMW9_9HYPH</name>
<dbReference type="Gene3D" id="1.10.287.1260">
    <property type="match status" value="1"/>
</dbReference>
<feature type="transmembrane region" description="Helical" evidence="7">
    <location>
        <begin position="215"/>
        <end position="238"/>
    </location>
</feature>
<feature type="transmembrane region" description="Helical" evidence="7">
    <location>
        <begin position="97"/>
        <end position="118"/>
    </location>
</feature>
<evidence type="ECO:0000313" key="11">
    <source>
        <dbReference type="EMBL" id="MEJ8571156.1"/>
    </source>
</evidence>
<evidence type="ECO:0000256" key="5">
    <source>
        <dbReference type="ARBA" id="ARBA00022989"/>
    </source>
</evidence>
<feature type="domain" description="Mechanosensitive ion channel transmembrane helices 2/3" evidence="10">
    <location>
        <begin position="183"/>
        <end position="224"/>
    </location>
</feature>
<gene>
    <name evidence="11" type="ORF">V3328_06710</name>
</gene>
<evidence type="ECO:0000259" key="8">
    <source>
        <dbReference type="Pfam" id="PF00924"/>
    </source>
</evidence>
<dbReference type="InterPro" id="IPR023408">
    <property type="entry name" value="MscS_beta-dom_sf"/>
</dbReference>
<dbReference type="InterPro" id="IPR052702">
    <property type="entry name" value="MscS-like_channel"/>
</dbReference>
<dbReference type="PANTHER" id="PTHR30347">
    <property type="entry name" value="POTASSIUM CHANNEL RELATED"/>
    <property type="match status" value="1"/>
</dbReference>
<dbReference type="GO" id="GO:0008381">
    <property type="term" value="F:mechanosensitive monoatomic ion channel activity"/>
    <property type="evidence" value="ECO:0007669"/>
    <property type="project" value="UniProtKB-ARBA"/>
</dbReference>
<evidence type="ECO:0000313" key="12">
    <source>
        <dbReference type="Proteomes" id="UP001378188"/>
    </source>
</evidence>
<dbReference type="InterPro" id="IPR011066">
    <property type="entry name" value="MscS_channel_C_sf"/>
</dbReference>
<evidence type="ECO:0000256" key="3">
    <source>
        <dbReference type="ARBA" id="ARBA00022475"/>
    </source>
</evidence>
<comment type="similarity">
    <text evidence="2">Belongs to the MscS (TC 1.A.23) family.</text>
</comment>
<dbReference type="GO" id="GO:0005886">
    <property type="term" value="C:plasma membrane"/>
    <property type="evidence" value="ECO:0007669"/>
    <property type="project" value="UniProtKB-SubCell"/>
</dbReference>
<keyword evidence="3" id="KW-1003">Cell membrane</keyword>
<feature type="transmembrane region" description="Helical" evidence="7">
    <location>
        <begin position="71"/>
        <end position="90"/>
    </location>
</feature>
<evidence type="ECO:0000256" key="2">
    <source>
        <dbReference type="ARBA" id="ARBA00008017"/>
    </source>
</evidence>
<dbReference type="InterPro" id="IPR049142">
    <property type="entry name" value="MS_channel_1st"/>
</dbReference>
<proteinExistence type="inferred from homology"/>
<dbReference type="InterPro" id="IPR011014">
    <property type="entry name" value="MscS_channel_TM-2"/>
</dbReference>
<dbReference type="SUPFAM" id="SSF82861">
    <property type="entry name" value="Mechanosensitive channel protein MscS (YggB), transmembrane region"/>
    <property type="match status" value="1"/>
</dbReference>